<feature type="domain" description="Fido" evidence="1">
    <location>
        <begin position="8"/>
        <end position="124"/>
    </location>
</feature>
<dbReference type="PANTHER" id="PTHR39426:SF1">
    <property type="entry name" value="HOMOLOGY TO DEATH-ON-CURING PROTEIN OF PHAGE P1"/>
    <property type="match status" value="1"/>
</dbReference>
<evidence type="ECO:0000259" key="1">
    <source>
        <dbReference type="PROSITE" id="PS51459"/>
    </source>
</evidence>
<dbReference type="InterPro" id="IPR006440">
    <property type="entry name" value="Doc"/>
</dbReference>
<protein>
    <recommendedName>
        <fullName evidence="1">Fido domain-containing protein</fullName>
    </recommendedName>
</protein>
<dbReference type="Proteomes" id="UP001500984">
    <property type="component" value="Unassembled WGS sequence"/>
</dbReference>
<keyword evidence="3" id="KW-1185">Reference proteome</keyword>
<evidence type="ECO:0000313" key="3">
    <source>
        <dbReference type="Proteomes" id="UP001500984"/>
    </source>
</evidence>
<comment type="caution">
    <text evidence="2">The sequence shown here is derived from an EMBL/GenBank/DDBJ whole genome shotgun (WGS) entry which is preliminary data.</text>
</comment>
<reference evidence="3" key="1">
    <citation type="journal article" date="2019" name="Int. J. Syst. Evol. Microbiol.">
        <title>The Global Catalogue of Microorganisms (GCM) 10K type strain sequencing project: providing services to taxonomists for standard genome sequencing and annotation.</title>
        <authorList>
            <consortium name="The Broad Institute Genomics Platform"/>
            <consortium name="The Broad Institute Genome Sequencing Center for Infectious Disease"/>
            <person name="Wu L."/>
            <person name="Ma J."/>
        </authorList>
    </citation>
    <scope>NUCLEOTIDE SEQUENCE [LARGE SCALE GENOMIC DNA]</scope>
    <source>
        <strain evidence="3">JCM 15900</strain>
    </source>
</reference>
<accession>A0ABP5IFS0</accession>
<dbReference type="PANTHER" id="PTHR39426">
    <property type="entry name" value="HOMOLOGY TO DEATH-ON-CURING PROTEIN OF PHAGE P1"/>
    <property type="match status" value="1"/>
</dbReference>
<dbReference type="RefSeq" id="WP_344337108.1">
    <property type="nucleotide sequence ID" value="NZ_BAAAPZ010000008.1"/>
</dbReference>
<gene>
    <name evidence="2" type="ORF">GCM10009823_20890</name>
</gene>
<dbReference type="Gene3D" id="1.20.120.1870">
    <property type="entry name" value="Fic/DOC protein, Fido domain"/>
    <property type="match status" value="1"/>
</dbReference>
<name>A0ABP5IFS0_9MICO</name>
<evidence type="ECO:0000313" key="2">
    <source>
        <dbReference type="EMBL" id="GAA2099162.1"/>
    </source>
</evidence>
<dbReference type="InterPro" id="IPR053737">
    <property type="entry name" value="Type_II_TA_Toxin"/>
</dbReference>
<organism evidence="2 3">
    <name type="scientific">Brevibacterium salitolerans</name>
    <dbReference type="NCBI Taxonomy" id="1403566"/>
    <lineage>
        <taxon>Bacteria</taxon>
        <taxon>Bacillati</taxon>
        <taxon>Actinomycetota</taxon>
        <taxon>Actinomycetes</taxon>
        <taxon>Micrococcales</taxon>
        <taxon>Brevibacteriaceae</taxon>
        <taxon>Brevibacterium</taxon>
    </lineage>
</organism>
<dbReference type="PROSITE" id="PS51459">
    <property type="entry name" value="FIDO"/>
    <property type="match status" value="1"/>
</dbReference>
<dbReference type="Pfam" id="PF02661">
    <property type="entry name" value="Fic"/>
    <property type="match status" value="1"/>
</dbReference>
<proteinExistence type="predicted"/>
<sequence length="130" mass="13748">MTDEYDYLDLDDLLAASAAALGHAPEVRDWGLLESALARPRASVFGEDVYPDLPTKAAALLDSVVNNPALVDGNKRTGFVATALFLGLNGIIIGGPDDARYQLVMDIAEGALSGVPAIAERLRELVVRSP</sequence>
<dbReference type="InterPro" id="IPR003812">
    <property type="entry name" value="Fido"/>
</dbReference>
<dbReference type="EMBL" id="BAAAPZ010000008">
    <property type="protein sequence ID" value="GAA2099162.1"/>
    <property type="molecule type" value="Genomic_DNA"/>
</dbReference>